<accession>M1DTY2</accession>
<evidence type="ECO:0000313" key="2">
    <source>
        <dbReference type="EnsemblPlants" id="PGSC0003DMT400094348"/>
    </source>
</evidence>
<evidence type="ECO:0008006" key="4">
    <source>
        <dbReference type="Google" id="ProtNLM"/>
    </source>
</evidence>
<protein>
    <recommendedName>
        <fullName evidence="4">Integrase core domain containing protein</fullName>
    </recommendedName>
</protein>
<proteinExistence type="predicted"/>
<reference evidence="3" key="1">
    <citation type="journal article" date="2011" name="Nature">
        <title>Genome sequence and analysis of the tuber crop potato.</title>
        <authorList>
            <consortium name="The Potato Genome Sequencing Consortium"/>
        </authorList>
    </citation>
    <scope>NUCLEOTIDE SEQUENCE [LARGE SCALE GENOMIC DNA]</scope>
    <source>
        <strain evidence="3">cv. DM1-3 516 R44</strain>
    </source>
</reference>
<dbReference type="InParanoid" id="M1DTY2"/>
<organism evidence="2 3">
    <name type="scientific">Solanum tuberosum</name>
    <name type="common">Potato</name>
    <dbReference type="NCBI Taxonomy" id="4113"/>
    <lineage>
        <taxon>Eukaryota</taxon>
        <taxon>Viridiplantae</taxon>
        <taxon>Streptophyta</taxon>
        <taxon>Embryophyta</taxon>
        <taxon>Tracheophyta</taxon>
        <taxon>Spermatophyta</taxon>
        <taxon>Magnoliopsida</taxon>
        <taxon>eudicotyledons</taxon>
        <taxon>Gunneridae</taxon>
        <taxon>Pentapetalae</taxon>
        <taxon>asterids</taxon>
        <taxon>lamiids</taxon>
        <taxon>Solanales</taxon>
        <taxon>Solanaceae</taxon>
        <taxon>Solanoideae</taxon>
        <taxon>Solaneae</taxon>
        <taxon>Solanum</taxon>
    </lineage>
</organism>
<sequence length="108" mass="12064">MGHMMDLKVQSVNKRLEAFELRVLERLAPITDISSLRTKLDNFWADIEAILAPPMEVLEFTPIALVDDTVLDALYSKDTSQFVSTHARGKGHHSSHSSDATEDARANK</sequence>
<dbReference type="Gramene" id="PGSC0003DMT400094348">
    <property type="protein sequence ID" value="PGSC0003DMT400094348"/>
    <property type="gene ID" value="PGSC0003DMG400043919"/>
</dbReference>
<evidence type="ECO:0000313" key="3">
    <source>
        <dbReference type="Proteomes" id="UP000011115"/>
    </source>
</evidence>
<dbReference type="PaxDb" id="4113-PGSC0003DMT400094348"/>
<evidence type="ECO:0000256" key="1">
    <source>
        <dbReference type="SAM" id="MobiDB-lite"/>
    </source>
</evidence>
<dbReference type="Proteomes" id="UP000011115">
    <property type="component" value="Unassembled WGS sequence"/>
</dbReference>
<dbReference type="HOGENOM" id="CLU_028647_7_1_1"/>
<dbReference type="AlphaFoldDB" id="M1DTY2"/>
<dbReference type="EnsemblPlants" id="PGSC0003DMT400094348">
    <property type="protein sequence ID" value="PGSC0003DMT400094348"/>
    <property type="gene ID" value="PGSC0003DMG400043919"/>
</dbReference>
<keyword evidence="3" id="KW-1185">Reference proteome</keyword>
<feature type="region of interest" description="Disordered" evidence="1">
    <location>
        <begin position="84"/>
        <end position="108"/>
    </location>
</feature>
<name>M1DTY2_SOLTU</name>
<reference evidence="2" key="2">
    <citation type="submission" date="2015-06" db="UniProtKB">
        <authorList>
            <consortium name="EnsemblPlants"/>
        </authorList>
    </citation>
    <scope>IDENTIFICATION</scope>
    <source>
        <strain evidence="2">DM1-3 516 R44</strain>
    </source>
</reference>